<proteinExistence type="predicted"/>
<keyword evidence="2" id="KW-1185">Reference proteome</keyword>
<protein>
    <submittedName>
        <fullName evidence="1">Uncharacterized protein</fullName>
    </submittedName>
</protein>
<dbReference type="EMBL" id="CM017881">
    <property type="protein sequence ID" value="KAG1362258.1"/>
    <property type="molecule type" value="Genomic_DNA"/>
</dbReference>
<evidence type="ECO:0000313" key="1">
    <source>
        <dbReference type="EMBL" id="KAG1362258.1"/>
    </source>
</evidence>
<reference evidence="1" key="2">
    <citation type="submission" date="2019-07" db="EMBL/GenBank/DDBJ databases">
        <authorList>
            <person name="Yang Y."/>
            <person name="Bocs S."/>
            <person name="Baudouin L."/>
        </authorList>
    </citation>
    <scope>NUCLEOTIDE SEQUENCE</scope>
    <source>
        <tissue evidence="1">Spear leaf of Hainan Tall coconut</tissue>
    </source>
</reference>
<reference evidence="1" key="1">
    <citation type="journal article" date="2017" name="Gigascience">
        <title>The genome draft of coconut (Cocos nucifera).</title>
        <authorList>
            <person name="Xiao Y."/>
            <person name="Xu P."/>
            <person name="Fan H."/>
            <person name="Baudouin L."/>
            <person name="Xia W."/>
            <person name="Bocs S."/>
            <person name="Xu J."/>
            <person name="Li Q."/>
            <person name="Guo A."/>
            <person name="Zhou L."/>
            <person name="Li J."/>
            <person name="Wu Y."/>
            <person name="Ma Z."/>
            <person name="Armero A."/>
            <person name="Issali A.E."/>
            <person name="Liu N."/>
            <person name="Peng M."/>
            <person name="Yang Y."/>
        </authorList>
    </citation>
    <scope>NUCLEOTIDE SEQUENCE</scope>
    <source>
        <tissue evidence="1">Spear leaf of Hainan Tall coconut</tissue>
    </source>
</reference>
<sequence>MGATGGRGGCDGGGWRRRMALDLARLGQVQRRWMAGWNGAGSGQGGVGGNIGGGAWRRAGLAAVAAKLEEEVYEWAEVERVVEKRGKGKRREYLLERKDGGREWVARSRRS</sequence>
<gene>
    <name evidence="1" type="ORF">COCNU_10G004770</name>
</gene>
<comment type="caution">
    <text evidence="1">The sequence shown here is derived from an EMBL/GenBank/DDBJ whole genome shotgun (WGS) entry which is preliminary data.</text>
</comment>
<evidence type="ECO:0000313" key="2">
    <source>
        <dbReference type="Proteomes" id="UP000797356"/>
    </source>
</evidence>
<organism evidence="1 2">
    <name type="scientific">Cocos nucifera</name>
    <name type="common">Coconut palm</name>
    <dbReference type="NCBI Taxonomy" id="13894"/>
    <lineage>
        <taxon>Eukaryota</taxon>
        <taxon>Viridiplantae</taxon>
        <taxon>Streptophyta</taxon>
        <taxon>Embryophyta</taxon>
        <taxon>Tracheophyta</taxon>
        <taxon>Spermatophyta</taxon>
        <taxon>Magnoliopsida</taxon>
        <taxon>Liliopsida</taxon>
        <taxon>Arecaceae</taxon>
        <taxon>Arecoideae</taxon>
        <taxon>Cocoseae</taxon>
        <taxon>Attaleinae</taxon>
        <taxon>Cocos</taxon>
    </lineage>
</organism>
<name>A0A8K0N865_COCNU</name>
<dbReference type="AlphaFoldDB" id="A0A8K0N865"/>
<dbReference type="Proteomes" id="UP000797356">
    <property type="component" value="Chromosome 10"/>
</dbReference>
<accession>A0A8K0N865</accession>